<name>A0A377W338_KLEPN</name>
<dbReference type="InterPro" id="IPR016161">
    <property type="entry name" value="Ald_DH/histidinol_DH"/>
</dbReference>
<sequence>MANTDDDPGFCQQEVFGPGLSVTRLEADSAESFLRQAIGYANQRLQGTLGANIVIHPRTRKAIGRKRFNALIAELRYGTVAINCWSGVAFLLAPCPWGRFPATRSTIFRAGGARCITDLCWRKRSAR</sequence>
<proteinExistence type="predicted"/>
<accession>A0A377W338</accession>
<dbReference type="GO" id="GO:0016620">
    <property type="term" value="F:oxidoreductase activity, acting on the aldehyde or oxo group of donors, NAD or NADP as acceptor"/>
    <property type="evidence" value="ECO:0007669"/>
    <property type="project" value="InterPro"/>
</dbReference>
<dbReference type="Proteomes" id="UP000255099">
    <property type="component" value="Unassembled WGS sequence"/>
</dbReference>
<gene>
    <name evidence="1" type="ORF">NCTC9637_04281</name>
</gene>
<protein>
    <submittedName>
        <fullName evidence="1">Aldehyde dehydrogenase</fullName>
    </submittedName>
</protein>
<dbReference type="AlphaFoldDB" id="A0A377W338"/>
<evidence type="ECO:0000313" key="1">
    <source>
        <dbReference type="EMBL" id="STT49326.1"/>
    </source>
</evidence>
<dbReference type="InterPro" id="IPR016163">
    <property type="entry name" value="Ald_DH_C"/>
</dbReference>
<dbReference type="Gene3D" id="3.40.309.10">
    <property type="entry name" value="Aldehyde Dehydrogenase, Chain A, domain 2"/>
    <property type="match status" value="1"/>
</dbReference>
<organism evidence="1 2">
    <name type="scientific">Klebsiella pneumoniae</name>
    <dbReference type="NCBI Taxonomy" id="573"/>
    <lineage>
        <taxon>Bacteria</taxon>
        <taxon>Pseudomonadati</taxon>
        <taxon>Pseudomonadota</taxon>
        <taxon>Gammaproteobacteria</taxon>
        <taxon>Enterobacterales</taxon>
        <taxon>Enterobacteriaceae</taxon>
        <taxon>Klebsiella/Raoultella group</taxon>
        <taxon>Klebsiella</taxon>
        <taxon>Klebsiella pneumoniae complex</taxon>
    </lineage>
</organism>
<reference evidence="1 2" key="1">
    <citation type="submission" date="2018-06" db="EMBL/GenBank/DDBJ databases">
        <authorList>
            <consortium name="Pathogen Informatics"/>
            <person name="Doyle S."/>
        </authorList>
    </citation>
    <scope>NUCLEOTIDE SEQUENCE [LARGE SCALE GENOMIC DNA]</scope>
    <source>
        <strain evidence="1 2">NCTC9637</strain>
    </source>
</reference>
<dbReference type="SUPFAM" id="SSF53720">
    <property type="entry name" value="ALDH-like"/>
    <property type="match status" value="1"/>
</dbReference>
<dbReference type="EMBL" id="UGLB01000003">
    <property type="protein sequence ID" value="STT49326.1"/>
    <property type="molecule type" value="Genomic_DNA"/>
</dbReference>
<evidence type="ECO:0000313" key="2">
    <source>
        <dbReference type="Proteomes" id="UP000255099"/>
    </source>
</evidence>